<sequence>MSMEFIRMAYNVPCKRGGKVIYRGRGTEEHGTITSAKGAHLMIKLDGESRPRRFHPTWALQYLPEQA</sequence>
<proteinExistence type="predicted"/>
<protein>
    <submittedName>
        <fullName evidence="1">Uncharacterized protein</fullName>
    </submittedName>
</protein>
<organism evidence="1">
    <name type="scientific">Siphoviridae sp. ctnLs3</name>
    <dbReference type="NCBI Taxonomy" id="2827937"/>
    <lineage>
        <taxon>Viruses</taxon>
        <taxon>Duplodnaviria</taxon>
        <taxon>Heunggongvirae</taxon>
        <taxon>Uroviricota</taxon>
        <taxon>Caudoviricetes</taxon>
    </lineage>
</organism>
<accession>A0A8S5TD38</accession>
<dbReference type="EMBL" id="BK032804">
    <property type="protein sequence ID" value="DAF61185.1"/>
    <property type="molecule type" value="Genomic_DNA"/>
</dbReference>
<reference evidence="1" key="1">
    <citation type="journal article" date="2021" name="Proc. Natl. Acad. Sci. U.S.A.">
        <title>A Catalog of Tens of Thousands of Viruses from Human Metagenomes Reveals Hidden Associations with Chronic Diseases.</title>
        <authorList>
            <person name="Tisza M.J."/>
            <person name="Buck C.B."/>
        </authorList>
    </citation>
    <scope>NUCLEOTIDE SEQUENCE</scope>
    <source>
        <strain evidence="1">CtnLs3</strain>
    </source>
</reference>
<evidence type="ECO:0000313" key="1">
    <source>
        <dbReference type="EMBL" id="DAF61185.1"/>
    </source>
</evidence>
<name>A0A8S5TD38_9CAUD</name>